<dbReference type="Proteomes" id="UP001396334">
    <property type="component" value="Unassembled WGS sequence"/>
</dbReference>
<dbReference type="Gene3D" id="1.20.930.10">
    <property type="entry name" value="Conserved domain common to transcription factors TFIIS, elongin A, CRSP70"/>
    <property type="match status" value="1"/>
</dbReference>
<feature type="compositionally biased region" description="Polar residues" evidence="2">
    <location>
        <begin position="263"/>
        <end position="276"/>
    </location>
</feature>
<keyword evidence="1" id="KW-0539">Nucleus</keyword>
<evidence type="ECO:0000259" key="3">
    <source>
        <dbReference type="PROSITE" id="PS51319"/>
    </source>
</evidence>
<name>A0ABR2QEW2_9ROSI</name>
<evidence type="ECO:0000313" key="4">
    <source>
        <dbReference type="EMBL" id="KAK8999129.1"/>
    </source>
</evidence>
<organism evidence="4 5">
    <name type="scientific">Hibiscus sabdariffa</name>
    <name type="common">roselle</name>
    <dbReference type="NCBI Taxonomy" id="183260"/>
    <lineage>
        <taxon>Eukaryota</taxon>
        <taxon>Viridiplantae</taxon>
        <taxon>Streptophyta</taxon>
        <taxon>Embryophyta</taxon>
        <taxon>Tracheophyta</taxon>
        <taxon>Spermatophyta</taxon>
        <taxon>Magnoliopsida</taxon>
        <taxon>eudicotyledons</taxon>
        <taxon>Gunneridae</taxon>
        <taxon>Pentapetalae</taxon>
        <taxon>rosids</taxon>
        <taxon>malvids</taxon>
        <taxon>Malvales</taxon>
        <taxon>Malvaceae</taxon>
        <taxon>Malvoideae</taxon>
        <taxon>Hibiscus</taxon>
    </lineage>
</organism>
<dbReference type="PANTHER" id="PTHR47350:SF2">
    <property type="entry name" value="PROTEIN IWS1 HOMOLOG"/>
    <property type="match status" value="1"/>
</dbReference>
<dbReference type="EMBL" id="JBBPBN010000040">
    <property type="protein sequence ID" value="KAK8999129.1"/>
    <property type="molecule type" value="Genomic_DNA"/>
</dbReference>
<accession>A0ABR2QEW2</accession>
<comment type="caution">
    <text evidence="4">The sequence shown here is derived from an EMBL/GenBank/DDBJ whole genome shotgun (WGS) entry which is preliminary data.</text>
</comment>
<sequence>MDVAKPTRIRPVIQKSSMAADDPNLIHESRGKTNKRKLSHRENAGIQNQEEVEEICSEPDVVKDAEIEAMFDKVMTRKKTAEKNPQDIGLLVEKVMALMEVAAEEDIELNRQTNLPLKRFRRCLSKKHLQQEFLDHGVLSLFNIWLELLPDGSLPNATVRAWLLNLLSHTFPIDITGEDRREQLKKSGLGKVIMFLSKSDEEITANRQLAKDLVENWSRIIFNKSTRHSDLRNAEEKVKKASPPVNKESAMQVREADLDLESSPKQPCSTARTRSGVSVPDAAPRVYAVIPRTKSKPDAEVERARVRYTAQRECKIYKKIEKGIRRMKNSNKKTVYKPFSTCKAPIY</sequence>
<reference evidence="4 5" key="1">
    <citation type="journal article" date="2024" name="G3 (Bethesda)">
        <title>Genome assembly of Hibiscus sabdariffa L. provides insights into metabolisms of medicinal natural products.</title>
        <authorList>
            <person name="Kim T."/>
        </authorList>
    </citation>
    <scope>NUCLEOTIDE SEQUENCE [LARGE SCALE GENOMIC DNA]</scope>
    <source>
        <strain evidence="4">TK-2024</strain>
        <tissue evidence="4">Old leaves</tissue>
    </source>
</reference>
<dbReference type="PANTHER" id="PTHR47350">
    <property type="entry name" value="PROTEIN IWS1 HOMOLOG 1"/>
    <property type="match status" value="1"/>
</dbReference>
<gene>
    <name evidence="4" type="ORF">V6N11_070306</name>
</gene>
<dbReference type="Pfam" id="PF08711">
    <property type="entry name" value="Med26"/>
    <property type="match status" value="1"/>
</dbReference>
<dbReference type="InterPro" id="IPR017923">
    <property type="entry name" value="TFIIS_N"/>
</dbReference>
<evidence type="ECO:0000256" key="1">
    <source>
        <dbReference type="PROSITE-ProRule" id="PRU00649"/>
    </source>
</evidence>
<proteinExistence type="predicted"/>
<dbReference type="InterPro" id="IPR044204">
    <property type="entry name" value="IWS1/2"/>
</dbReference>
<dbReference type="PROSITE" id="PS51319">
    <property type="entry name" value="TFIIS_N"/>
    <property type="match status" value="1"/>
</dbReference>
<evidence type="ECO:0000313" key="5">
    <source>
        <dbReference type="Proteomes" id="UP001396334"/>
    </source>
</evidence>
<feature type="region of interest" description="Disordered" evidence="2">
    <location>
        <begin position="257"/>
        <end position="277"/>
    </location>
</feature>
<comment type="subcellular location">
    <subcellularLocation>
        <location evidence="1">Nucleus</location>
    </subcellularLocation>
</comment>
<feature type="domain" description="TFIIS N-terminal" evidence="3">
    <location>
        <begin position="140"/>
        <end position="224"/>
    </location>
</feature>
<protein>
    <recommendedName>
        <fullName evidence="3">TFIIS N-terminal domain-containing protein</fullName>
    </recommendedName>
</protein>
<evidence type="ECO:0000256" key="2">
    <source>
        <dbReference type="SAM" id="MobiDB-lite"/>
    </source>
</evidence>
<dbReference type="InterPro" id="IPR035441">
    <property type="entry name" value="TFIIS/LEDGF_dom_sf"/>
</dbReference>
<keyword evidence="5" id="KW-1185">Reference proteome</keyword>